<name>A0A9W6FB45_9CHLO</name>
<comment type="caution">
    <text evidence="3">The sequence shown here is derived from an EMBL/GenBank/DDBJ whole genome shotgun (WGS) entry which is preliminary data.</text>
</comment>
<dbReference type="InterPro" id="IPR016181">
    <property type="entry name" value="Acyl_CoA_acyltransferase"/>
</dbReference>
<dbReference type="PROSITE" id="PS51729">
    <property type="entry name" value="GNAT_YJDJ"/>
    <property type="match status" value="1"/>
</dbReference>
<dbReference type="PANTHER" id="PTHR31435:SF10">
    <property type="entry name" value="BSR4717 PROTEIN"/>
    <property type="match status" value="1"/>
</dbReference>
<keyword evidence="4" id="KW-1185">Reference proteome</keyword>
<dbReference type="InterPro" id="IPR045057">
    <property type="entry name" value="Gcn5-rel_NAT"/>
</dbReference>
<feature type="domain" description="N-acetyltransferase" evidence="2">
    <location>
        <begin position="98"/>
        <end position="188"/>
    </location>
</feature>
<feature type="compositionally biased region" description="Pro residues" evidence="1">
    <location>
        <begin position="49"/>
        <end position="65"/>
    </location>
</feature>
<accession>A0A9W6FB45</accession>
<evidence type="ECO:0000313" key="3">
    <source>
        <dbReference type="EMBL" id="GLC63044.1"/>
    </source>
</evidence>
<dbReference type="Proteomes" id="UP001165080">
    <property type="component" value="Unassembled WGS sequence"/>
</dbReference>
<proteinExistence type="predicted"/>
<dbReference type="Pfam" id="PF14542">
    <property type="entry name" value="Acetyltransf_CG"/>
    <property type="match status" value="1"/>
</dbReference>
<gene>
    <name evidence="3" type="primary">PLESTB004199</name>
    <name evidence="3" type="ORF">PLESTB_001974900</name>
</gene>
<sequence>MDNHDPVGPVPVPDPAPAATGGTGLESTEDFPTEVAGLTATKKSSPNSTPAPPPAPPEIPFASPQPDPCALQVFCRPGPSLTHLPGAPMDQHSTITVRRAPERHRYELLDAQTVIGTAHYQDYDDAAGPQRIFFHTVVEDDYTGQGLGGRLTGFALDDTVAEGLPIVTVCTYFAAYVEEHPEYQQHTVPAHHDHLAALQSGDR</sequence>
<dbReference type="AlphaFoldDB" id="A0A9W6FB45"/>
<protein>
    <recommendedName>
        <fullName evidence="2">N-acetyltransferase domain-containing protein</fullName>
    </recommendedName>
</protein>
<reference evidence="3 4" key="1">
    <citation type="journal article" date="2023" name="Commun. Biol.">
        <title>Reorganization of the ancestral sex-determining regions during the evolution of trioecy in Pleodorina starrii.</title>
        <authorList>
            <person name="Takahashi K."/>
            <person name="Suzuki S."/>
            <person name="Kawai-Toyooka H."/>
            <person name="Yamamoto K."/>
            <person name="Hamaji T."/>
            <person name="Ootsuki R."/>
            <person name="Yamaguchi H."/>
            <person name="Kawachi M."/>
            <person name="Higashiyama T."/>
            <person name="Nozaki H."/>
        </authorList>
    </citation>
    <scope>NUCLEOTIDE SEQUENCE [LARGE SCALE GENOMIC DNA]</scope>
    <source>
        <strain evidence="3 4">NIES-4479</strain>
    </source>
</reference>
<dbReference type="Gene3D" id="3.40.630.30">
    <property type="match status" value="1"/>
</dbReference>
<dbReference type="EMBL" id="BRXU01000081">
    <property type="protein sequence ID" value="GLC63044.1"/>
    <property type="molecule type" value="Genomic_DNA"/>
</dbReference>
<evidence type="ECO:0000259" key="2">
    <source>
        <dbReference type="PROSITE" id="PS51729"/>
    </source>
</evidence>
<evidence type="ECO:0000256" key="1">
    <source>
        <dbReference type="SAM" id="MobiDB-lite"/>
    </source>
</evidence>
<dbReference type="SUPFAM" id="SSF55729">
    <property type="entry name" value="Acyl-CoA N-acyltransferases (Nat)"/>
    <property type="match status" value="1"/>
</dbReference>
<organism evidence="3 4">
    <name type="scientific">Pleodorina starrii</name>
    <dbReference type="NCBI Taxonomy" id="330485"/>
    <lineage>
        <taxon>Eukaryota</taxon>
        <taxon>Viridiplantae</taxon>
        <taxon>Chlorophyta</taxon>
        <taxon>core chlorophytes</taxon>
        <taxon>Chlorophyceae</taxon>
        <taxon>CS clade</taxon>
        <taxon>Chlamydomonadales</taxon>
        <taxon>Volvocaceae</taxon>
        <taxon>Pleodorina</taxon>
    </lineage>
</organism>
<evidence type="ECO:0000313" key="4">
    <source>
        <dbReference type="Proteomes" id="UP001165080"/>
    </source>
</evidence>
<feature type="region of interest" description="Disordered" evidence="1">
    <location>
        <begin position="1"/>
        <end position="65"/>
    </location>
</feature>
<dbReference type="PANTHER" id="PTHR31435">
    <property type="entry name" value="PROTEIN NATD1"/>
    <property type="match status" value="1"/>
</dbReference>
<dbReference type="InterPro" id="IPR031165">
    <property type="entry name" value="GNAT_YJDJ"/>
</dbReference>